<feature type="domain" description="Glutaredoxin" evidence="7">
    <location>
        <begin position="6"/>
        <end position="65"/>
    </location>
</feature>
<dbReference type="GO" id="GO:0045454">
    <property type="term" value="P:cell redox homeostasis"/>
    <property type="evidence" value="ECO:0007669"/>
    <property type="project" value="InterPro"/>
</dbReference>
<dbReference type="EMBL" id="BMXR01000002">
    <property type="protein sequence ID" value="GGX46080.1"/>
    <property type="molecule type" value="Genomic_DNA"/>
</dbReference>
<dbReference type="PANTHER" id="PTHR45694:SF18">
    <property type="entry name" value="GLUTAREDOXIN-1-RELATED"/>
    <property type="match status" value="1"/>
</dbReference>
<comment type="caution">
    <text evidence="8">The sequence shown here is derived from an EMBL/GenBank/DDBJ whole genome shotgun (WGS) entry which is preliminary data.</text>
</comment>
<dbReference type="GO" id="GO:0034599">
    <property type="term" value="P:cellular response to oxidative stress"/>
    <property type="evidence" value="ECO:0007669"/>
    <property type="project" value="TreeGrafter"/>
</dbReference>
<dbReference type="FunFam" id="3.40.30.10:FF:000018">
    <property type="entry name" value="Glutaredoxin"/>
    <property type="match status" value="1"/>
</dbReference>
<dbReference type="InterPro" id="IPR036249">
    <property type="entry name" value="Thioredoxin-like_sf"/>
</dbReference>
<keyword evidence="6" id="KW-0963">Cytoplasm</keyword>
<dbReference type="PRINTS" id="PR00160">
    <property type="entry name" value="GLUTAREDOXIN"/>
</dbReference>
<dbReference type="InterPro" id="IPR011767">
    <property type="entry name" value="GLR_AS"/>
</dbReference>
<dbReference type="InterPro" id="IPR002109">
    <property type="entry name" value="Glutaredoxin"/>
</dbReference>
<dbReference type="Pfam" id="PF00462">
    <property type="entry name" value="Glutaredoxin"/>
    <property type="match status" value="1"/>
</dbReference>
<dbReference type="AlphaFoldDB" id="A0A918N7Z7"/>
<name>A0A918N7Z7_9GAMM</name>
<dbReference type="InterPro" id="IPR011900">
    <property type="entry name" value="GRX_bact"/>
</dbReference>
<proteinExistence type="inferred from homology"/>
<accession>A0A918N7Z7</accession>
<gene>
    <name evidence="8" type="primary">grx</name>
    <name evidence="8" type="ORF">GCM10007392_11400</name>
</gene>
<reference evidence="8" key="2">
    <citation type="submission" date="2020-09" db="EMBL/GenBank/DDBJ databases">
        <authorList>
            <person name="Sun Q."/>
            <person name="Kim S."/>
        </authorList>
    </citation>
    <scope>NUCLEOTIDE SEQUENCE</scope>
    <source>
        <strain evidence="8">KCTC 22169</strain>
    </source>
</reference>
<dbReference type="RefSeq" id="WP_189607519.1">
    <property type="nucleotide sequence ID" value="NZ_BMXR01000002.1"/>
</dbReference>
<comment type="function">
    <text evidence="6">Has a glutathione-disulfide oxidoreductase activity in the presence of NADPH and glutathione reductase. Reduces low molecular weight disulfides and proteins.</text>
</comment>
<keyword evidence="3 6" id="KW-0249">Electron transport</keyword>
<evidence type="ECO:0000256" key="6">
    <source>
        <dbReference type="RuleBase" id="RU364065"/>
    </source>
</evidence>
<dbReference type="InterPro" id="IPR014025">
    <property type="entry name" value="Glutaredoxin_subgr"/>
</dbReference>
<evidence type="ECO:0000313" key="8">
    <source>
        <dbReference type="EMBL" id="GGX46080.1"/>
    </source>
</evidence>
<organism evidence="8 9">
    <name type="scientific">Saccharospirillum salsuginis</name>
    <dbReference type="NCBI Taxonomy" id="418750"/>
    <lineage>
        <taxon>Bacteria</taxon>
        <taxon>Pseudomonadati</taxon>
        <taxon>Pseudomonadota</taxon>
        <taxon>Gammaproteobacteria</taxon>
        <taxon>Oceanospirillales</taxon>
        <taxon>Saccharospirillaceae</taxon>
        <taxon>Saccharospirillum</taxon>
    </lineage>
</organism>
<sequence length="91" mass="10254">MSTAPVTLYTTQWCPFCIRAKQLLDRKGAAYREISVDGQPELRQEMMRKSGQFTVPQIWIGDRHVGGCDELFALERAGQLDALLRDAGQPD</sequence>
<dbReference type="GO" id="GO:0005737">
    <property type="term" value="C:cytoplasm"/>
    <property type="evidence" value="ECO:0007669"/>
    <property type="project" value="TreeGrafter"/>
</dbReference>
<dbReference type="Gene3D" id="3.40.30.10">
    <property type="entry name" value="Glutaredoxin"/>
    <property type="match status" value="1"/>
</dbReference>
<evidence type="ECO:0000256" key="1">
    <source>
        <dbReference type="ARBA" id="ARBA00007787"/>
    </source>
</evidence>
<comment type="similarity">
    <text evidence="1 6">Belongs to the glutaredoxin family.</text>
</comment>
<dbReference type="PROSITE" id="PS51354">
    <property type="entry name" value="GLUTAREDOXIN_2"/>
    <property type="match status" value="1"/>
</dbReference>
<reference evidence="8" key="1">
    <citation type="journal article" date="2014" name="Int. J. Syst. Evol. Microbiol.">
        <title>Complete genome sequence of Corynebacterium casei LMG S-19264T (=DSM 44701T), isolated from a smear-ripened cheese.</title>
        <authorList>
            <consortium name="US DOE Joint Genome Institute (JGI-PGF)"/>
            <person name="Walter F."/>
            <person name="Albersmeier A."/>
            <person name="Kalinowski J."/>
            <person name="Ruckert C."/>
        </authorList>
    </citation>
    <scope>NUCLEOTIDE SEQUENCE</scope>
    <source>
        <strain evidence="8">KCTC 22169</strain>
    </source>
</reference>
<evidence type="ECO:0000256" key="3">
    <source>
        <dbReference type="ARBA" id="ARBA00022982"/>
    </source>
</evidence>
<evidence type="ECO:0000313" key="9">
    <source>
        <dbReference type="Proteomes" id="UP000626148"/>
    </source>
</evidence>
<keyword evidence="9" id="KW-1185">Reference proteome</keyword>
<evidence type="ECO:0000256" key="2">
    <source>
        <dbReference type="ARBA" id="ARBA00022448"/>
    </source>
</evidence>
<keyword evidence="2 6" id="KW-0813">Transport</keyword>
<dbReference type="GO" id="GO:0015038">
    <property type="term" value="F:glutathione disulfide oxidoreductase activity"/>
    <property type="evidence" value="ECO:0007669"/>
    <property type="project" value="UniProtKB-UniRule"/>
</dbReference>
<evidence type="ECO:0000256" key="4">
    <source>
        <dbReference type="ARBA" id="ARBA00023157"/>
    </source>
</evidence>
<dbReference type="PANTHER" id="PTHR45694">
    <property type="entry name" value="GLUTAREDOXIN 2"/>
    <property type="match status" value="1"/>
</dbReference>
<keyword evidence="5 6" id="KW-0676">Redox-active center</keyword>
<dbReference type="NCBIfam" id="TIGR02181">
    <property type="entry name" value="GRX_bact"/>
    <property type="match status" value="1"/>
</dbReference>
<protein>
    <recommendedName>
        <fullName evidence="6">Glutaredoxin</fullName>
    </recommendedName>
</protein>
<dbReference type="Proteomes" id="UP000626148">
    <property type="component" value="Unassembled WGS sequence"/>
</dbReference>
<evidence type="ECO:0000259" key="7">
    <source>
        <dbReference type="Pfam" id="PF00462"/>
    </source>
</evidence>
<keyword evidence="4" id="KW-1015">Disulfide bond</keyword>
<dbReference type="SUPFAM" id="SSF52833">
    <property type="entry name" value="Thioredoxin-like"/>
    <property type="match status" value="1"/>
</dbReference>
<dbReference type="PROSITE" id="PS00195">
    <property type="entry name" value="GLUTAREDOXIN_1"/>
    <property type="match status" value="1"/>
</dbReference>
<evidence type="ECO:0000256" key="5">
    <source>
        <dbReference type="ARBA" id="ARBA00023284"/>
    </source>
</evidence>
<dbReference type="CDD" id="cd03418">
    <property type="entry name" value="GRX_GRXb_1_3_like"/>
    <property type="match status" value="1"/>
</dbReference>